<dbReference type="KEGG" id="nti:DNFV4_02616"/>
<evidence type="ECO:0000256" key="2">
    <source>
        <dbReference type="SAM" id="Phobius"/>
    </source>
</evidence>
<keyword evidence="4" id="KW-1185">Reference proteome</keyword>
<evidence type="ECO:0000313" key="3">
    <source>
        <dbReference type="EMBL" id="CAI4032188.1"/>
    </source>
</evidence>
<keyword evidence="2" id="KW-0812">Transmembrane</keyword>
<evidence type="ECO:0008006" key="5">
    <source>
        <dbReference type="Google" id="ProtNLM"/>
    </source>
</evidence>
<keyword evidence="2" id="KW-0472">Membrane</keyword>
<organism evidence="3 4">
    <name type="scientific">Nitrospira tepida</name>
    <dbReference type="NCBI Taxonomy" id="2973512"/>
    <lineage>
        <taxon>Bacteria</taxon>
        <taxon>Pseudomonadati</taxon>
        <taxon>Nitrospirota</taxon>
        <taxon>Nitrospiria</taxon>
        <taxon>Nitrospirales</taxon>
        <taxon>Nitrospiraceae</taxon>
        <taxon>Nitrospira</taxon>
    </lineage>
</organism>
<dbReference type="AlphaFoldDB" id="A0AA86MZY9"/>
<feature type="transmembrane region" description="Helical" evidence="2">
    <location>
        <begin position="6"/>
        <end position="22"/>
    </location>
</feature>
<proteinExistence type="predicted"/>
<feature type="transmembrane region" description="Helical" evidence="2">
    <location>
        <begin position="92"/>
        <end position="110"/>
    </location>
</feature>
<evidence type="ECO:0000313" key="4">
    <source>
        <dbReference type="Proteomes" id="UP001179121"/>
    </source>
</evidence>
<name>A0AA86MZY9_9BACT</name>
<feature type="region of interest" description="Disordered" evidence="1">
    <location>
        <begin position="119"/>
        <end position="140"/>
    </location>
</feature>
<dbReference type="Proteomes" id="UP001179121">
    <property type="component" value="Chromosome"/>
</dbReference>
<evidence type="ECO:0000256" key="1">
    <source>
        <dbReference type="SAM" id="MobiDB-lite"/>
    </source>
</evidence>
<dbReference type="RefSeq" id="WP_289268929.1">
    <property type="nucleotide sequence ID" value="NZ_OX365700.1"/>
</dbReference>
<dbReference type="EMBL" id="OX365700">
    <property type="protein sequence ID" value="CAI4032188.1"/>
    <property type="molecule type" value="Genomic_DNA"/>
</dbReference>
<sequence length="140" mass="15381">MISTFDLTLLGSLIVFGGLVFLQHRNWPHFGRIWLSGRRSFHADSTLEGREKLERSAVMAGTRWLTVGALTLFLAYAQGGEAAYLFGPWSDVLFHVVFVAGCWGMTALGIKRKTEAPAGRTNDRTLTSVSLADSHPRTGV</sequence>
<reference evidence="3" key="1">
    <citation type="submission" date="2022-10" db="EMBL/GenBank/DDBJ databases">
        <authorList>
            <person name="Koch H."/>
        </authorList>
    </citation>
    <scope>NUCLEOTIDE SEQUENCE</scope>
    <source>
        <strain evidence="3">DNF</strain>
    </source>
</reference>
<keyword evidence="2" id="KW-1133">Transmembrane helix</keyword>
<protein>
    <recommendedName>
        <fullName evidence="5">DUF3784 domain-containing protein</fullName>
    </recommendedName>
</protein>
<accession>A0AA86MZY9</accession>
<gene>
    <name evidence="3" type="ORF">DNFV4_02616</name>
</gene>
<feature type="transmembrane region" description="Helical" evidence="2">
    <location>
        <begin position="64"/>
        <end position="86"/>
    </location>
</feature>